<reference evidence="1 3" key="1">
    <citation type="journal article" date="2012" name="Nature">
        <title>Algal genomes reveal evolutionary mosaicism and the fate of nucleomorphs.</title>
        <authorList>
            <consortium name="DOE Joint Genome Institute"/>
            <person name="Curtis B.A."/>
            <person name="Tanifuji G."/>
            <person name="Burki F."/>
            <person name="Gruber A."/>
            <person name="Irimia M."/>
            <person name="Maruyama S."/>
            <person name="Arias M.C."/>
            <person name="Ball S.G."/>
            <person name="Gile G.H."/>
            <person name="Hirakawa Y."/>
            <person name="Hopkins J.F."/>
            <person name="Kuo A."/>
            <person name="Rensing S.A."/>
            <person name="Schmutz J."/>
            <person name="Symeonidi A."/>
            <person name="Elias M."/>
            <person name="Eveleigh R.J."/>
            <person name="Herman E.K."/>
            <person name="Klute M.J."/>
            <person name="Nakayama T."/>
            <person name="Obornik M."/>
            <person name="Reyes-Prieto A."/>
            <person name="Armbrust E.V."/>
            <person name="Aves S.J."/>
            <person name="Beiko R.G."/>
            <person name="Coutinho P."/>
            <person name="Dacks J.B."/>
            <person name="Durnford D.G."/>
            <person name="Fast N.M."/>
            <person name="Green B.R."/>
            <person name="Grisdale C.J."/>
            <person name="Hempel F."/>
            <person name="Henrissat B."/>
            <person name="Hoppner M.P."/>
            <person name="Ishida K."/>
            <person name="Kim E."/>
            <person name="Koreny L."/>
            <person name="Kroth P.G."/>
            <person name="Liu Y."/>
            <person name="Malik S.B."/>
            <person name="Maier U.G."/>
            <person name="McRose D."/>
            <person name="Mock T."/>
            <person name="Neilson J.A."/>
            <person name="Onodera N.T."/>
            <person name="Poole A.M."/>
            <person name="Pritham E.J."/>
            <person name="Richards T.A."/>
            <person name="Rocap G."/>
            <person name="Roy S.W."/>
            <person name="Sarai C."/>
            <person name="Schaack S."/>
            <person name="Shirato S."/>
            <person name="Slamovits C.H."/>
            <person name="Spencer D.F."/>
            <person name="Suzuki S."/>
            <person name="Worden A.Z."/>
            <person name="Zauner S."/>
            <person name="Barry K."/>
            <person name="Bell C."/>
            <person name="Bharti A.K."/>
            <person name="Crow J.A."/>
            <person name="Grimwood J."/>
            <person name="Kramer R."/>
            <person name="Lindquist E."/>
            <person name="Lucas S."/>
            <person name="Salamov A."/>
            <person name="McFadden G.I."/>
            <person name="Lane C.E."/>
            <person name="Keeling P.J."/>
            <person name="Gray M.W."/>
            <person name="Grigoriev I.V."/>
            <person name="Archibald J.M."/>
        </authorList>
    </citation>
    <scope>NUCLEOTIDE SEQUENCE</scope>
    <source>
        <strain evidence="1 3">CCMP2712</strain>
    </source>
</reference>
<organism evidence="1">
    <name type="scientific">Guillardia theta (strain CCMP2712)</name>
    <name type="common">Cryptophyte</name>
    <dbReference type="NCBI Taxonomy" id="905079"/>
    <lineage>
        <taxon>Eukaryota</taxon>
        <taxon>Cryptophyceae</taxon>
        <taxon>Pyrenomonadales</taxon>
        <taxon>Geminigeraceae</taxon>
        <taxon>Guillardia</taxon>
    </lineage>
</organism>
<protein>
    <submittedName>
        <fullName evidence="1 2">Uncharacterized protein</fullName>
    </submittedName>
</protein>
<accession>L1ICK8</accession>
<name>L1ICK8_GUITC</name>
<evidence type="ECO:0000313" key="3">
    <source>
        <dbReference type="Proteomes" id="UP000011087"/>
    </source>
</evidence>
<sequence>MSPRKVETDSTLLLLNGCYCLAPKFMDPNSGKIYRDGHGKKFAPLPMNPEVRIRSLATLWP</sequence>
<dbReference type="RefSeq" id="XP_005820966.1">
    <property type="nucleotide sequence ID" value="XM_005820909.1"/>
</dbReference>
<dbReference type="GeneID" id="17290717"/>
<reference evidence="3" key="2">
    <citation type="submission" date="2012-11" db="EMBL/GenBank/DDBJ databases">
        <authorList>
            <person name="Kuo A."/>
            <person name="Curtis B.A."/>
            <person name="Tanifuji G."/>
            <person name="Burki F."/>
            <person name="Gruber A."/>
            <person name="Irimia M."/>
            <person name="Maruyama S."/>
            <person name="Arias M.C."/>
            <person name="Ball S.G."/>
            <person name="Gile G.H."/>
            <person name="Hirakawa Y."/>
            <person name="Hopkins J.F."/>
            <person name="Rensing S.A."/>
            <person name="Schmutz J."/>
            <person name="Symeonidi A."/>
            <person name="Elias M."/>
            <person name="Eveleigh R.J."/>
            <person name="Herman E.K."/>
            <person name="Klute M.J."/>
            <person name="Nakayama T."/>
            <person name="Obornik M."/>
            <person name="Reyes-Prieto A."/>
            <person name="Armbrust E.V."/>
            <person name="Aves S.J."/>
            <person name="Beiko R.G."/>
            <person name="Coutinho P."/>
            <person name="Dacks J.B."/>
            <person name="Durnford D.G."/>
            <person name="Fast N.M."/>
            <person name="Green B.R."/>
            <person name="Grisdale C."/>
            <person name="Hempe F."/>
            <person name="Henrissat B."/>
            <person name="Hoppner M.P."/>
            <person name="Ishida K.-I."/>
            <person name="Kim E."/>
            <person name="Koreny L."/>
            <person name="Kroth P.G."/>
            <person name="Liu Y."/>
            <person name="Malik S.-B."/>
            <person name="Maier U.G."/>
            <person name="McRose D."/>
            <person name="Mock T."/>
            <person name="Neilson J.A."/>
            <person name="Onodera N.T."/>
            <person name="Poole A.M."/>
            <person name="Pritham E.J."/>
            <person name="Richards T.A."/>
            <person name="Rocap G."/>
            <person name="Roy S.W."/>
            <person name="Sarai C."/>
            <person name="Schaack S."/>
            <person name="Shirato S."/>
            <person name="Slamovits C.H."/>
            <person name="Spencer D.F."/>
            <person name="Suzuki S."/>
            <person name="Worden A.Z."/>
            <person name="Zauner S."/>
            <person name="Barry K."/>
            <person name="Bell C."/>
            <person name="Bharti A.K."/>
            <person name="Crow J.A."/>
            <person name="Grimwood J."/>
            <person name="Kramer R."/>
            <person name="Lindquist E."/>
            <person name="Lucas S."/>
            <person name="Salamov A."/>
            <person name="McFadden G.I."/>
            <person name="Lane C.E."/>
            <person name="Keeling P.J."/>
            <person name="Gray M.W."/>
            <person name="Grigoriev I.V."/>
            <person name="Archibald J.M."/>
        </authorList>
    </citation>
    <scope>NUCLEOTIDE SEQUENCE</scope>
    <source>
        <strain evidence="3">CCMP2712</strain>
    </source>
</reference>
<gene>
    <name evidence="1" type="ORF">GUITHDRAFT_155881</name>
</gene>
<evidence type="ECO:0000313" key="1">
    <source>
        <dbReference type="EMBL" id="EKX33986.1"/>
    </source>
</evidence>
<dbReference type="HOGENOM" id="CLU_2927462_0_0_1"/>
<dbReference type="PaxDb" id="55529-EKX33986"/>
<dbReference type="EnsemblProtists" id="EKX33986">
    <property type="protein sequence ID" value="EKX33986"/>
    <property type="gene ID" value="GUITHDRAFT_155881"/>
</dbReference>
<dbReference type="EMBL" id="JH993123">
    <property type="protein sequence ID" value="EKX33986.1"/>
    <property type="molecule type" value="Genomic_DNA"/>
</dbReference>
<evidence type="ECO:0000313" key="2">
    <source>
        <dbReference type="EnsemblProtists" id="EKX33986"/>
    </source>
</evidence>
<proteinExistence type="predicted"/>
<keyword evidence="3" id="KW-1185">Reference proteome</keyword>
<dbReference type="AlphaFoldDB" id="L1ICK8"/>
<reference evidence="2" key="3">
    <citation type="submission" date="2016-03" db="UniProtKB">
        <authorList>
            <consortium name="EnsemblProtists"/>
        </authorList>
    </citation>
    <scope>IDENTIFICATION</scope>
</reference>
<dbReference type="Proteomes" id="UP000011087">
    <property type="component" value="Unassembled WGS sequence"/>
</dbReference>
<dbReference type="KEGG" id="gtt:GUITHDRAFT_155881"/>